<reference evidence="2 3" key="1">
    <citation type="submission" date="2019-08" db="EMBL/GenBank/DDBJ databases">
        <title>Genome of Luteibaculum oceani JCM 18817.</title>
        <authorList>
            <person name="Bowman J.P."/>
        </authorList>
    </citation>
    <scope>NUCLEOTIDE SEQUENCE [LARGE SCALE GENOMIC DNA]</scope>
    <source>
        <strain evidence="2 3">JCM 18817</strain>
    </source>
</reference>
<dbReference type="SUPFAM" id="SSF53613">
    <property type="entry name" value="Ribokinase-like"/>
    <property type="match status" value="1"/>
</dbReference>
<dbReference type="EMBL" id="VORB01000006">
    <property type="protein sequence ID" value="TXC78647.1"/>
    <property type="molecule type" value="Genomic_DNA"/>
</dbReference>
<evidence type="ECO:0000313" key="3">
    <source>
        <dbReference type="Proteomes" id="UP000321168"/>
    </source>
</evidence>
<dbReference type="Proteomes" id="UP000321168">
    <property type="component" value="Unassembled WGS sequence"/>
</dbReference>
<protein>
    <recommendedName>
        <fullName evidence="1">Pyridoxamine kinase/Phosphomethylpyrimidine kinase domain-containing protein</fullName>
    </recommendedName>
</protein>
<name>A0A5C6UZF0_9FLAO</name>
<sequence length="236" mass="25729">MGAKSALVIAGFDPSGGAGLLSDVAIFAGKSIDVKSCVTCNTSQNFTKCYWVEQLPEKQILNQLNHLLEDFRFDGVKIGAFPNLNCLKTCLDSIKEKQPGIPIVWDPVIKASKGASFVGDINKEVLIDILGKIDLITPNRREYNTLKGVLGMELSELTNTLVTGFMVTDTHITDALLSKKEVLEFTKNMVPGKDIHGSGCKYSALITAHLILGNDLVNSISESSQEMYNLYQTIPC</sequence>
<dbReference type="GO" id="GO:0005829">
    <property type="term" value="C:cytosol"/>
    <property type="evidence" value="ECO:0007669"/>
    <property type="project" value="TreeGrafter"/>
</dbReference>
<keyword evidence="3" id="KW-1185">Reference proteome</keyword>
<gene>
    <name evidence="2" type="ORF">FRX97_07985</name>
</gene>
<dbReference type="Pfam" id="PF08543">
    <property type="entry name" value="Phos_pyr_kin"/>
    <property type="match status" value="1"/>
</dbReference>
<dbReference type="GO" id="GO:0008902">
    <property type="term" value="F:hydroxymethylpyrimidine kinase activity"/>
    <property type="evidence" value="ECO:0007669"/>
    <property type="project" value="TreeGrafter"/>
</dbReference>
<accession>A0A5C6UZF0</accession>
<dbReference type="OrthoDB" id="9810880at2"/>
<evidence type="ECO:0000313" key="2">
    <source>
        <dbReference type="EMBL" id="TXC78647.1"/>
    </source>
</evidence>
<organism evidence="2 3">
    <name type="scientific">Luteibaculum oceani</name>
    <dbReference type="NCBI Taxonomy" id="1294296"/>
    <lineage>
        <taxon>Bacteria</taxon>
        <taxon>Pseudomonadati</taxon>
        <taxon>Bacteroidota</taxon>
        <taxon>Flavobacteriia</taxon>
        <taxon>Flavobacteriales</taxon>
        <taxon>Luteibaculaceae</taxon>
        <taxon>Luteibaculum</taxon>
    </lineage>
</organism>
<evidence type="ECO:0000259" key="1">
    <source>
        <dbReference type="Pfam" id="PF08543"/>
    </source>
</evidence>
<dbReference type="AlphaFoldDB" id="A0A5C6UZF0"/>
<dbReference type="PANTHER" id="PTHR20858:SF17">
    <property type="entry name" value="HYDROXYMETHYLPYRIMIDINE_PHOSPHOMETHYLPYRIMIDINE KINASE THI20-RELATED"/>
    <property type="match status" value="1"/>
</dbReference>
<dbReference type="Gene3D" id="3.40.1190.20">
    <property type="match status" value="1"/>
</dbReference>
<dbReference type="RefSeq" id="WP_147014674.1">
    <property type="nucleotide sequence ID" value="NZ_VORB01000006.1"/>
</dbReference>
<dbReference type="GO" id="GO:0009228">
    <property type="term" value="P:thiamine biosynthetic process"/>
    <property type="evidence" value="ECO:0007669"/>
    <property type="project" value="TreeGrafter"/>
</dbReference>
<dbReference type="InterPro" id="IPR029056">
    <property type="entry name" value="Ribokinase-like"/>
</dbReference>
<feature type="domain" description="Pyridoxamine kinase/Phosphomethylpyrimidine kinase" evidence="1">
    <location>
        <begin position="13"/>
        <end position="225"/>
    </location>
</feature>
<proteinExistence type="predicted"/>
<dbReference type="GO" id="GO:0008972">
    <property type="term" value="F:phosphomethylpyrimidine kinase activity"/>
    <property type="evidence" value="ECO:0007669"/>
    <property type="project" value="TreeGrafter"/>
</dbReference>
<dbReference type="PANTHER" id="PTHR20858">
    <property type="entry name" value="PHOSPHOMETHYLPYRIMIDINE KINASE"/>
    <property type="match status" value="1"/>
</dbReference>
<dbReference type="InterPro" id="IPR013749">
    <property type="entry name" value="PM/HMP-P_kinase-1"/>
</dbReference>
<comment type="caution">
    <text evidence="2">The sequence shown here is derived from an EMBL/GenBank/DDBJ whole genome shotgun (WGS) entry which is preliminary data.</text>
</comment>